<proteinExistence type="predicted"/>
<accession>A0A379QHG1</accession>
<reference evidence="1 2" key="1">
    <citation type="submission" date="2018-06" db="EMBL/GenBank/DDBJ databases">
        <authorList>
            <consortium name="Pathogen Informatics"/>
            <person name="Doyle S."/>
        </authorList>
    </citation>
    <scope>NUCLEOTIDE SEQUENCE [LARGE SCALE GENOMIC DNA]</scope>
    <source>
        <strain evidence="1 2">NCTC10252</strain>
    </source>
</reference>
<name>A0A379QHG1_SALER</name>
<protein>
    <submittedName>
        <fullName evidence="1">Uncharacterized protein</fullName>
    </submittedName>
</protein>
<evidence type="ECO:0000313" key="2">
    <source>
        <dbReference type="Proteomes" id="UP000254597"/>
    </source>
</evidence>
<sequence>MLREIYIKQSTYVGQHSPYPSDSEELRIGLGYYLDGNAISSYFVRIELPVAGVINEEYFPTDSFYAAISRYSFYCEKL</sequence>
<gene>
    <name evidence="1" type="ORF">NCTC10252_01917</name>
</gene>
<dbReference type="AlphaFoldDB" id="A0A379QHG1"/>
<evidence type="ECO:0000313" key="1">
    <source>
        <dbReference type="EMBL" id="SUF56688.1"/>
    </source>
</evidence>
<organism evidence="1 2">
    <name type="scientific">Salmonella enterica</name>
    <name type="common">Salmonella choleraesuis</name>
    <dbReference type="NCBI Taxonomy" id="28901"/>
    <lineage>
        <taxon>Bacteria</taxon>
        <taxon>Pseudomonadati</taxon>
        <taxon>Pseudomonadota</taxon>
        <taxon>Gammaproteobacteria</taxon>
        <taxon>Enterobacterales</taxon>
        <taxon>Enterobacteriaceae</taxon>
        <taxon>Salmonella</taxon>
    </lineage>
</organism>
<dbReference type="EMBL" id="UGWP01000004">
    <property type="protein sequence ID" value="SUF56688.1"/>
    <property type="molecule type" value="Genomic_DNA"/>
</dbReference>
<dbReference type="Proteomes" id="UP000254597">
    <property type="component" value="Unassembled WGS sequence"/>
</dbReference>